<dbReference type="PANTHER" id="PTHR30345">
    <property type="entry name" value="RIBOSE-5-PHOSPHATE ISOMERASE B"/>
    <property type="match status" value="1"/>
</dbReference>
<dbReference type="Proteomes" id="UP000000602">
    <property type="component" value="Chromosome"/>
</dbReference>
<feature type="binding site" evidence="4">
    <location>
        <position position="108"/>
    </location>
    <ligand>
        <name>D-ribulose 5-phosphate</name>
        <dbReference type="ChEBI" id="CHEBI:58121"/>
    </ligand>
</feature>
<dbReference type="PANTHER" id="PTHR30345:SF0">
    <property type="entry name" value="DNA DAMAGE-REPAIR_TOLERATION PROTEIN DRT102"/>
    <property type="match status" value="1"/>
</dbReference>
<dbReference type="NCBIfam" id="TIGR00689">
    <property type="entry name" value="rpiB_lacA_lacB"/>
    <property type="match status" value="1"/>
</dbReference>
<dbReference type="eggNOG" id="COG0698">
    <property type="taxonomic scope" value="Bacteria"/>
</dbReference>
<organism evidence="5 6">
    <name type="scientific">Desulfotalea psychrophila (strain LSv54 / DSM 12343)</name>
    <dbReference type="NCBI Taxonomy" id="177439"/>
    <lineage>
        <taxon>Bacteria</taxon>
        <taxon>Pseudomonadati</taxon>
        <taxon>Thermodesulfobacteriota</taxon>
        <taxon>Desulfobulbia</taxon>
        <taxon>Desulfobulbales</taxon>
        <taxon>Desulfocapsaceae</taxon>
        <taxon>Desulfotalea</taxon>
    </lineage>
</organism>
<dbReference type="PIRSF" id="PIRSF005384">
    <property type="entry name" value="RpiB_LacA_B"/>
    <property type="match status" value="1"/>
</dbReference>
<keyword evidence="2 5" id="KW-0413">Isomerase</keyword>
<accession>Q6AJG4</accession>
<dbReference type="AlphaFoldDB" id="Q6AJG4"/>
<gene>
    <name evidence="5" type="ordered locus">DP2787</name>
</gene>
<dbReference type="HOGENOM" id="CLU_091396_4_1_7"/>
<protein>
    <submittedName>
        <fullName evidence="5">Probable ribose 5-phosphate isomerase B</fullName>
    </submittedName>
</protein>
<feature type="binding site" evidence="4">
    <location>
        <position position="135"/>
    </location>
    <ligand>
        <name>D-ribulose 5-phosphate</name>
        <dbReference type="ChEBI" id="CHEBI:58121"/>
    </ligand>
</feature>
<evidence type="ECO:0000256" key="1">
    <source>
        <dbReference type="ARBA" id="ARBA00008754"/>
    </source>
</evidence>
<dbReference type="GO" id="GO:0019316">
    <property type="term" value="P:D-allose catabolic process"/>
    <property type="evidence" value="ECO:0007669"/>
    <property type="project" value="TreeGrafter"/>
</dbReference>
<evidence type="ECO:0000256" key="2">
    <source>
        <dbReference type="ARBA" id="ARBA00023235"/>
    </source>
</evidence>
<dbReference type="NCBIfam" id="TIGR01120">
    <property type="entry name" value="rpiB"/>
    <property type="match status" value="1"/>
</dbReference>
<dbReference type="InterPro" id="IPR004785">
    <property type="entry name" value="RpiB"/>
</dbReference>
<comment type="similarity">
    <text evidence="1">Belongs to the LacAB/RpiB family.</text>
</comment>
<reference evidence="6" key="1">
    <citation type="journal article" date="2004" name="Environ. Microbiol.">
        <title>The genome of Desulfotalea psychrophila, a sulfate-reducing bacterium from permanently cold Arctic sediments.</title>
        <authorList>
            <person name="Rabus R."/>
            <person name="Ruepp A."/>
            <person name="Frickey T."/>
            <person name="Rattei T."/>
            <person name="Fartmann B."/>
            <person name="Stark M."/>
            <person name="Bauer M."/>
            <person name="Zibat A."/>
            <person name="Lombardot T."/>
            <person name="Becker I."/>
            <person name="Amann J."/>
            <person name="Gellner K."/>
            <person name="Teeling H."/>
            <person name="Leuschner W.D."/>
            <person name="Gloeckner F.-O."/>
            <person name="Lupas A.N."/>
            <person name="Amann R."/>
            <person name="Klenk H.-P."/>
        </authorList>
    </citation>
    <scope>NUCLEOTIDE SEQUENCE [LARGE SCALE GENOMIC DNA]</scope>
    <source>
        <strain evidence="6">DSM 12343 / LSv54</strain>
    </source>
</reference>
<sequence length="142" mass="15619">MNIIIASDHGGYELKELLKKKIVALGHTIEDVGCDSLDSVDYPDYAQRAVDALVEHGDRGVLICGTGIGMSIAANRNRSVRAALCHDEYTAAMSREHNDANILCMGARVLSPERAQQVLHTWLTTEFVGGRHLQRITKFSDI</sequence>
<feature type="active site" description="Proton acceptor" evidence="3">
    <location>
        <position position="64"/>
    </location>
</feature>
<dbReference type="Pfam" id="PF02502">
    <property type="entry name" value="LacAB_rpiB"/>
    <property type="match status" value="1"/>
</dbReference>
<proteinExistence type="inferred from homology"/>
<dbReference type="Gene3D" id="3.40.1400.10">
    <property type="entry name" value="Sugar-phosphate isomerase, RpiB/LacA/LacB"/>
    <property type="match status" value="1"/>
</dbReference>
<dbReference type="InterPro" id="IPR036569">
    <property type="entry name" value="RpiB_LacA_LacB_sf"/>
</dbReference>
<dbReference type="InterPro" id="IPR003500">
    <property type="entry name" value="RpiB_LacA_LacB"/>
</dbReference>
<keyword evidence="6" id="KW-1185">Reference proteome</keyword>
<dbReference type="SUPFAM" id="SSF89623">
    <property type="entry name" value="Ribose/Galactose isomerase RpiB/AlsB"/>
    <property type="match status" value="1"/>
</dbReference>
<name>Q6AJG4_DESPS</name>
<dbReference type="NCBIfam" id="NF004051">
    <property type="entry name" value="PRK05571.1"/>
    <property type="match status" value="1"/>
</dbReference>
<dbReference type="STRING" id="177439.DP2787"/>
<dbReference type="OrthoDB" id="1778624at2"/>
<evidence type="ECO:0000313" key="6">
    <source>
        <dbReference type="Proteomes" id="UP000000602"/>
    </source>
</evidence>
<feature type="binding site" evidence="4">
    <location>
        <begin position="65"/>
        <end position="69"/>
    </location>
    <ligand>
        <name>D-ribulose 5-phosphate</name>
        <dbReference type="ChEBI" id="CHEBI:58121"/>
    </ligand>
</feature>
<dbReference type="KEGG" id="dps:DP2787"/>
<dbReference type="GO" id="GO:0009052">
    <property type="term" value="P:pentose-phosphate shunt, non-oxidative branch"/>
    <property type="evidence" value="ECO:0007669"/>
    <property type="project" value="TreeGrafter"/>
</dbReference>
<feature type="binding site" evidence="4">
    <location>
        <position position="131"/>
    </location>
    <ligand>
        <name>D-ribulose 5-phosphate</name>
        <dbReference type="ChEBI" id="CHEBI:58121"/>
    </ligand>
</feature>
<evidence type="ECO:0000256" key="4">
    <source>
        <dbReference type="PIRSR" id="PIRSR005384-2"/>
    </source>
</evidence>
<feature type="binding site" evidence="4">
    <location>
        <position position="98"/>
    </location>
    <ligand>
        <name>D-ribulose 5-phosphate</name>
        <dbReference type="ChEBI" id="CHEBI:58121"/>
    </ligand>
</feature>
<dbReference type="RefSeq" id="WP_011190028.1">
    <property type="nucleotide sequence ID" value="NC_006138.1"/>
</dbReference>
<evidence type="ECO:0000313" key="5">
    <source>
        <dbReference type="EMBL" id="CAG37516.1"/>
    </source>
</evidence>
<evidence type="ECO:0000256" key="3">
    <source>
        <dbReference type="PIRSR" id="PIRSR005384-1"/>
    </source>
</evidence>
<feature type="active site" description="Proton donor" evidence="3">
    <location>
        <position position="97"/>
    </location>
</feature>
<dbReference type="EMBL" id="CR522870">
    <property type="protein sequence ID" value="CAG37516.1"/>
    <property type="molecule type" value="Genomic_DNA"/>
</dbReference>
<feature type="binding site" evidence="4">
    <location>
        <begin position="8"/>
        <end position="9"/>
    </location>
    <ligand>
        <name>D-ribulose 5-phosphate</name>
        <dbReference type="ChEBI" id="CHEBI:58121"/>
    </ligand>
</feature>
<dbReference type="GO" id="GO:0004751">
    <property type="term" value="F:ribose-5-phosphate isomerase activity"/>
    <property type="evidence" value="ECO:0007669"/>
    <property type="project" value="TreeGrafter"/>
</dbReference>